<dbReference type="Gene3D" id="3.90.550.10">
    <property type="entry name" value="Spore Coat Polysaccharide Biosynthesis Protein SpsA, Chain A"/>
    <property type="match status" value="1"/>
</dbReference>
<protein>
    <submittedName>
        <fullName evidence="2">Uncharacterized protein</fullName>
    </submittedName>
</protein>
<gene>
    <name evidence="2" type="ORF">g.17148</name>
</gene>
<dbReference type="InterPro" id="IPR029044">
    <property type="entry name" value="Nucleotide-diphossugar_trans"/>
</dbReference>
<sequence>YNMCSTATYSYLPAFKQYSQDLKIIHFIGSSKPWLQVFDTETGLVRVSGESHSIGSFVQLWWDLFCTYVHTSLSTEMTRHRLSSCYVYTSSSSNTTFPNPSISPPPSNPRIRSPPPFTEYDDSDDNTPYVFNDPWDDFTEYYLGSVTNENSFNYAQTKSYYSSSEISHNEYINNQHNINYSVD</sequence>
<feature type="region of interest" description="Disordered" evidence="1">
    <location>
        <begin position="90"/>
        <end position="123"/>
    </location>
</feature>
<reference evidence="2" key="1">
    <citation type="submission" date="2015-12" db="EMBL/GenBank/DDBJ databases">
        <title>De novo transcriptome assembly of four potential Pierce s Disease insect vectors from Arizona vineyards.</title>
        <authorList>
            <person name="Tassone E.E."/>
        </authorList>
    </citation>
    <scope>NUCLEOTIDE SEQUENCE</scope>
</reference>
<feature type="non-terminal residue" evidence="2">
    <location>
        <position position="183"/>
    </location>
</feature>
<evidence type="ECO:0000256" key="1">
    <source>
        <dbReference type="SAM" id="MobiDB-lite"/>
    </source>
</evidence>
<evidence type="ECO:0000313" key="2">
    <source>
        <dbReference type="EMBL" id="JAS11433.1"/>
    </source>
</evidence>
<dbReference type="AlphaFoldDB" id="A0A1B6CDB5"/>
<dbReference type="EMBL" id="GEDC01025865">
    <property type="protein sequence ID" value="JAS11433.1"/>
    <property type="molecule type" value="Transcribed_RNA"/>
</dbReference>
<proteinExistence type="predicted"/>
<feature type="compositionally biased region" description="Pro residues" evidence="1">
    <location>
        <begin position="101"/>
        <end position="117"/>
    </location>
</feature>
<feature type="non-terminal residue" evidence="2">
    <location>
        <position position="1"/>
    </location>
</feature>
<dbReference type="SUPFAM" id="SSF53448">
    <property type="entry name" value="Nucleotide-diphospho-sugar transferases"/>
    <property type="match status" value="1"/>
</dbReference>
<feature type="compositionally biased region" description="Low complexity" evidence="1">
    <location>
        <begin position="90"/>
        <end position="100"/>
    </location>
</feature>
<name>A0A1B6CDB5_9HEMI</name>
<organism evidence="2">
    <name type="scientific">Clastoptera arizonana</name>
    <name type="common">Arizona spittle bug</name>
    <dbReference type="NCBI Taxonomy" id="38151"/>
    <lineage>
        <taxon>Eukaryota</taxon>
        <taxon>Metazoa</taxon>
        <taxon>Ecdysozoa</taxon>
        <taxon>Arthropoda</taxon>
        <taxon>Hexapoda</taxon>
        <taxon>Insecta</taxon>
        <taxon>Pterygota</taxon>
        <taxon>Neoptera</taxon>
        <taxon>Paraneoptera</taxon>
        <taxon>Hemiptera</taxon>
        <taxon>Auchenorrhyncha</taxon>
        <taxon>Cercopoidea</taxon>
        <taxon>Clastopteridae</taxon>
        <taxon>Clastoptera</taxon>
    </lineage>
</organism>
<accession>A0A1B6CDB5</accession>